<dbReference type="SUPFAM" id="SSF55729">
    <property type="entry name" value="Acyl-CoA N-acyltransferases (Nat)"/>
    <property type="match status" value="1"/>
</dbReference>
<dbReference type="PANTHER" id="PTHR46309:SF14">
    <property type="entry name" value="PHD-TYPE DOMAIN-CONTAINING PROTEIN"/>
    <property type="match status" value="1"/>
</dbReference>
<dbReference type="Pfam" id="PF23209">
    <property type="entry name" value="IDM1_C"/>
    <property type="match status" value="1"/>
</dbReference>
<name>A0A6A6KVL7_HEVBR</name>
<keyword evidence="3" id="KW-1185">Reference proteome</keyword>
<protein>
    <recommendedName>
        <fullName evidence="1">Increased DNA methylation 1 C-terminal domain-containing protein</fullName>
    </recommendedName>
</protein>
<sequence length="166" mass="18998">MENINQYMLGNMSIWSKLRRLNFHGFYAIVLHRGDEIVSVATVRIHGLKAAEMPLVATPFQYRRQGMCRLLLHELLKGTIMQKVLSSSGLANETKGTCQDSKESSSSICLEHNYGANIESRFCGLFYRRKEKAKIIGKENMVNGCNGNMQMYAQVYKRRRILGCRE</sequence>
<dbReference type="AlphaFoldDB" id="A0A6A6KVL7"/>
<evidence type="ECO:0000259" key="1">
    <source>
        <dbReference type="Pfam" id="PF23209"/>
    </source>
</evidence>
<evidence type="ECO:0000313" key="3">
    <source>
        <dbReference type="Proteomes" id="UP000467840"/>
    </source>
</evidence>
<proteinExistence type="predicted"/>
<dbReference type="GO" id="GO:0005634">
    <property type="term" value="C:nucleus"/>
    <property type="evidence" value="ECO:0007669"/>
    <property type="project" value="TreeGrafter"/>
</dbReference>
<organism evidence="2 3">
    <name type="scientific">Hevea brasiliensis</name>
    <name type="common">Para rubber tree</name>
    <name type="synonym">Siphonia brasiliensis</name>
    <dbReference type="NCBI Taxonomy" id="3981"/>
    <lineage>
        <taxon>Eukaryota</taxon>
        <taxon>Viridiplantae</taxon>
        <taxon>Streptophyta</taxon>
        <taxon>Embryophyta</taxon>
        <taxon>Tracheophyta</taxon>
        <taxon>Spermatophyta</taxon>
        <taxon>Magnoliopsida</taxon>
        <taxon>eudicotyledons</taxon>
        <taxon>Gunneridae</taxon>
        <taxon>Pentapetalae</taxon>
        <taxon>rosids</taxon>
        <taxon>fabids</taxon>
        <taxon>Malpighiales</taxon>
        <taxon>Euphorbiaceae</taxon>
        <taxon>Crotonoideae</taxon>
        <taxon>Micrandreae</taxon>
        <taxon>Hevea</taxon>
    </lineage>
</organism>
<feature type="domain" description="Increased DNA methylation 1 C-terminal" evidence="1">
    <location>
        <begin position="12"/>
        <end position="76"/>
    </location>
</feature>
<dbReference type="GO" id="GO:0003714">
    <property type="term" value="F:transcription corepressor activity"/>
    <property type="evidence" value="ECO:0007669"/>
    <property type="project" value="InterPro"/>
</dbReference>
<dbReference type="GO" id="GO:0006357">
    <property type="term" value="P:regulation of transcription by RNA polymerase II"/>
    <property type="evidence" value="ECO:0007669"/>
    <property type="project" value="TreeGrafter"/>
</dbReference>
<dbReference type="Proteomes" id="UP000467840">
    <property type="component" value="Chromosome 13"/>
</dbReference>
<dbReference type="InterPro" id="IPR056511">
    <property type="entry name" value="IDM1_C"/>
</dbReference>
<evidence type="ECO:0000313" key="2">
    <source>
        <dbReference type="EMBL" id="KAF2292083.1"/>
    </source>
</evidence>
<dbReference type="InterPro" id="IPR016181">
    <property type="entry name" value="Acyl_CoA_acyltransferase"/>
</dbReference>
<comment type="caution">
    <text evidence="2">The sequence shown here is derived from an EMBL/GenBank/DDBJ whole genome shotgun (WGS) entry which is preliminary data.</text>
</comment>
<accession>A0A6A6KVL7</accession>
<dbReference type="PANTHER" id="PTHR46309">
    <property type="entry name" value="PHD FINGER PROTEIN 12"/>
    <property type="match status" value="1"/>
</dbReference>
<gene>
    <name evidence="2" type="ORF">GH714_009310</name>
</gene>
<dbReference type="InterPro" id="IPR042163">
    <property type="entry name" value="PHF12"/>
</dbReference>
<reference evidence="2 3" key="1">
    <citation type="journal article" date="2020" name="Mol. Plant">
        <title>The Chromosome-Based Rubber Tree Genome Provides New Insights into Spurge Genome Evolution and Rubber Biosynthesis.</title>
        <authorList>
            <person name="Liu J."/>
            <person name="Shi C."/>
            <person name="Shi C.C."/>
            <person name="Li W."/>
            <person name="Zhang Q.J."/>
            <person name="Zhang Y."/>
            <person name="Li K."/>
            <person name="Lu H.F."/>
            <person name="Shi C."/>
            <person name="Zhu S.T."/>
            <person name="Xiao Z.Y."/>
            <person name="Nan H."/>
            <person name="Yue Y."/>
            <person name="Zhu X.G."/>
            <person name="Wu Y."/>
            <person name="Hong X.N."/>
            <person name="Fan G.Y."/>
            <person name="Tong Y."/>
            <person name="Zhang D."/>
            <person name="Mao C.L."/>
            <person name="Liu Y.L."/>
            <person name="Hao S.J."/>
            <person name="Liu W.Q."/>
            <person name="Lv M.Q."/>
            <person name="Zhang H.B."/>
            <person name="Liu Y."/>
            <person name="Hu-Tang G.R."/>
            <person name="Wang J.P."/>
            <person name="Wang J.H."/>
            <person name="Sun Y.H."/>
            <person name="Ni S.B."/>
            <person name="Chen W.B."/>
            <person name="Zhang X.C."/>
            <person name="Jiao Y.N."/>
            <person name="Eichler E.E."/>
            <person name="Li G.H."/>
            <person name="Liu X."/>
            <person name="Gao L.Z."/>
        </authorList>
    </citation>
    <scope>NUCLEOTIDE SEQUENCE [LARGE SCALE GENOMIC DNA]</scope>
    <source>
        <strain evidence="3">cv. GT1</strain>
        <tissue evidence="2">Leaf</tissue>
    </source>
</reference>
<dbReference type="EMBL" id="JAAGAX010000014">
    <property type="protein sequence ID" value="KAF2292083.1"/>
    <property type="molecule type" value="Genomic_DNA"/>
</dbReference>